<evidence type="ECO:0000256" key="12">
    <source>
        <dbReference type="PROSITE-ProRule" id="PRU00236"/>
    </source>
</evidence>
<dbReference type="PANTHER" id="PTHR11085:SF6">
    <property type="entry name" value="NAD-DEPENDENT PROTEIN DEACETYLASE SIRTUIN-2"/>
    <property type="match status" value="1"/>
</dbReference>
<evidence type="ECO:0000256" key="10">
    <source>
        <dbReference type="ARBA" id="ARBA00048378"/>
    </source>
</evidence>
<feature type="compositionally biased region" description="Basic and acidic residues" evidence="13">
    <location>
        <begin position="297"/>
        <end position="310"/>
    </location>
</feature>
<evidence type="ECO:0000313" key="15">
    <source>
        <dbReference type="EMBL" id="KAF6079416.1"/>
    </source>
</evidence>
<evidence type="ECO:0000256" key="13">
    <source>
        <dbReference type="SAM" id="MobiDB-lite"/>
    </source>
</evidence>
<sequence>MDFLRNLFSQTLGLGSQKERLLDSLTLEGVARYMLSERCRRVICLVGAGISTSAGIPDFRSPSTGLYANLQKYHLPYPEAIFEIGYFKNIDTLERVAGLEPEDLVEAHGTFHTSHCVSPLCQQEYPLSWMKEKIFSEVTPKCEKCQSVVKPDIVFFGENLPARFFSCIQSDFRKVDLLIIMGTTLQVQPFASLIGKAPLSTPRLLINKEKTGQTDPFLGMMMGLGGGMDFDSKKAYRDVAWLGDCDQGCLALADLLGWKKELEDLVRKEHTSIDAQSGSGHPNPTTSASPSKSPPPTKEEAGTTEGEKPQ</sequence>
<evidence type="ECO:0000256" key="11">
    <source>
        <dbReference type="ARBA" id="ARBA00048905"/>
    </source>
</evidence>
<dbReference type="PROSITE" id="PS50305">
    <property type="entry name" value="SIRTUIN"/>
    <property type="match status" value="1"/>
</dbReference>
<dbReference type="GO" id="GO:0046872">
    <property type="term" value="F:metal ion binding"/>
    <property type="evidence" value="ECO:0007669"/>
    <property type="project" value="UniProtKB-KW"/>
</dbReference>
<evidence type="ECO:0000256" key="4">
    <source>
        <dbReference type="ARBA" id="ARBA00023027"/>
    </source>
</evidence>
<dbReference type="GO" id="GO:0070403">
    <property type="term" value="F:NAD+ binding"/>
    <property type="evidence" value="ECO:0007669"/>
    <property type="project" value="InterPro"/>
</dbReference>
<gene>
    <name evidence="15" type="ORF">HJG60_017287</name>
</gene>
<evidence type="ECO:0000256" key="2">
    <source>
        <dbReference type="ARBA" id="ARBA00022723"/>
    </source>
</evidence>
<keyword evidence="1" id="KW-0808">Transferase</keyword>
<dbReference type="GO" id="GO:0043209">
    <property type="term" value="C:myelin sheath"/>
    <property type="evidence" value="ECO:0007669"/>
    <property type="project" value="UniProtKB-SubCell"/>
</dbReference>
<reference evidence="15 16" key="1">
    <citation type="journal article" date="2020" name="Nature">
        <title>Six reference-quality genomes reveal evolution of bat adaptations.</title>
        <authorList>
            <person name="Jebb D."/>
            <person name="Huang Z."/>
            <person name="Pippel M."/>
            <person name="Hughes G.M."/>
            <person name="Lavrichenko K."/>
            <person name="Devanna P."/>
            <person name="Winkler S."/>
            <person name="Jermiin L.S."/>
            <person name="Skirmuntt E.C."/>
            <person name="Katzourakis A."/>
            <person name="Burkitt-Gray L."/>
            <person name="Ray D.A."/>
            <person name="Sullivan K.A.M."/>
            <person name="Roscito J.G."/>
            <person name="Kirilenko B.M."/>
            <person name="Davalos L.M."/>
            <person name="Corthals A.P."/>
            <person name="Power M.L."/>
            <person name="Jones G."/>
            <person name="Ransome R.D."/>
            <person name="Dechmann D.K.N."/>
            <person name="Locatelli A.G."/>
            <person name="Puechmaille S.J."/>
            <person name="Fedrigo O."/>
            <person name="Jarvis E.D."/>
            <person name="Hiller M."/>
            <person name="Vernes S.C."/>
            <person name="Myers E.W."/>
            <person name="Teeling E.C."/>
        </authorList>
    </citation>
    <scope>NUCLEOTIDE SEQUENCE [LARGE SCALE GENOMIC DNA]</scope>
    <source>
        <strain evidence="15">Bat1K_MPI-CBG_1</strain>
    </source>
</reference>
<feature type="binding site" evidence="12">
    <location>
        <position position="116"/>
    </location>
    <ligand>
        <name>Zn(2+)</name>
        <dbReference type="ChEBI" id="CHEBI:29105"/>
    </ligand>
</feature>
<evidence type="ECO:0000256" key="6">
    <source>
        <dbReference type="ARBA" id="ARBA00040697"/>
    </source>
</evidence>
<comment type="caution">
    <text evidence="15">The sequence shown here is derived from an EMBL/GenBank/DDBJ whole genome shotgun (WGS) entry which is preliminary data.</text>
</comment>
<dbReference type="EMBL" id="JABVXQ010000014">
    <property type="protein sequence ID" value="KAF6079416.1"/>
    <property type="molecule type" value="Genomic_DNA"/>
</dbReference>
<dbReference type="InterPro" id="IPR003000">
    <property type="entry name" value="Sirtuin"/>
</dbReference>
<organism evidence="15 16">
    <name type="scientific">Phyllostomus discolor</name>
    <name type="common">pale spear-nosed bat</name>
    <dbReference type="NCBI Taxonomy" id="89673"/>
    <lineage>
        <taxon>Eukaryota</taxon>
        <taxon>Metazoa</taxon>
        <taxon>Chordata</taxon>
        <taxon>Craniata</taxon>
        <taxon>Vertebrata</taxon>
        <taxon>Euteleostomi</taxon>
        <taxon>Mammalia</taxon>
        <taxon>Eutheria</taxon>
        <taxon>Laurasiatheria</taxon>
        <taxon>Chiroptera</taxon>
        <taxon>Yangochiroptera</taxon>
        <taxon>Phyllostomidae</taxon>
        <taxon>Phyllostominae</taxon>
        <taxon>Phyllostomus</taxon>
    </lineage>
</organism>
<dbReference type="InterPro" id="IPR050134">
    <property type="entry name" value="NAD-dep_sirtuin_deacylases"/>
</dbReference>
<protein>
    <recommendedName>
        <fullName evidence="6">NAD-dependent protein deacetylase sirtuin-2</fullName>
    </recommendedName>
    <alternativeName>
        <fullName evidence="8">NAD-dependent protein defatty-acylase sirtuin-2</fullName>
    </alternativeName>
    <alternativeName>
        <fullName evidence="9">Regulatory protein SIR2 homolog 2</fullName>
    </alternativeName>
    <alternativeName>
        <fullName evidence="7">SIR2-like protein 2</fullName>
    </alternativeName>
</protein>
<evidence type="ECO:0000256" key="9">
    <source>
        <dbReference type="ARBA" id="ARBA00043039"/>
    </source>
</evidence>
<evidence type="ECO:0000256" key="8">
    <source>
        <dbReference type="ARBA" id="ARBA00042077"/>
    </source>
</evidence>
<evidence type="ECO:0000256" key="7">
    <source>
        <dbReference type="ARBA" id="ARBA00041829"/>
    </source>
</evidence>
<proteinExistence type="predicted"/>
<comment type="catalytic activity">
    <reaction evidence="11">
        <text>N(6)-tetradecanoyl-L-lysyl-[protein] + NAD(+) + H2O = 2''-O-tetradecanoyl-ADP-D-ribose + nicotinamide + L-lysyl-[protein]</text>
        <dbReference type="Rhea" id="RHEA:70567"/>
        <dbReference type="Rhea" id="RHEA-COMP:9752"/>
        <dbReference type="Rhea" id="RHEA-COMP:15437"/>
        <dbReference type="ChEBI" id="CHEBI:15377"/>
        <dbReference type="ChEBI" id="CHEBI:17154"/>
        <dbReference type="ChEBI" id="CHEBI:29969"/>
        <dbReference type="ChEBI" id="CHEBI:57540"/>
        <dbReference type="ChEBI" id="CHEBI:141129"/>
        <dbReference type="ChEBI" id="CHEBI:189674"/>
    </reaction>
    <physiologicalReaction direction="left-to-right" evidence="11">
        <dbReference type="Rhea" id="RHEA:70568"/>
    </physiologicalReaction>
</comment>
<dbReference type="InterPro" id="IPR026590">
    <property type="entry name" value="Ssirtuin_cat_dom"/>
</dbReference>
<feature type="compositionally biased region" description="Polar residues" evidence="13">
    <location>
        <begin position="273"/>
        <end position="283"/>
    </location>
</feature>
<evidence type="ECO:0000259" key="14">
    <source>
        <dbReference type="PROSITE" id="PS50305"/>
    </source>
</evidence>
<dbReference type="InterPro" id="IPR029035">
    <property type="entry name" value="DHS-like_NAD/FAD-binding_dom"/>
</dbReference>
<accession>A0A834DG05</accession>
<dbReference type="Gene3D" id="3.40.50.1220">
    <property type="entry name" value="TPP-binding domain"/>
    <property type="match status" value="1"/>
</dbReference>
<keyword evidence="2 12" id="KW-0479">Metal-binding</keyword>
<name>A0A834DG05_9CHIR</name>
<dbReference type="Pfam" id="PF02146">
    <property type="entry name" value="SIR2"/>
    <property type="match status" value="2"/>
</dbReference>
<feature type="region of interest" description="Disordered" evidence="13">
    <location>
        <begin position="269"/>
        <end position="310"/>
    </location>
</feature>
<comment type="catalytic activity">
    <reaction evidence="10">
        <text>N(6)-hexadecanoyl-L-lysyl-[protein] + NAD(+) + H2O = 2''-O-hexadecanoyl-ADP-D-ribose + nicotinamide + L-lysyl-[protein]</text>
        <dbReference type="Rhea" id="RHEA:70563"/>
        <dbReference type="Rhea" id="RHEA-COMP:9752"/>
        <dbReference type="Rhea" id="RHEA-COMP:14175"/>
        <dbReference type="ChEBI" id="CHEBI:15377"/>
        <dbReference type="ChEBI" id="CHEBI:17154"/>
        <dbReference type="ChEBI" id="CHEBI:29969"/>
        <dbReference type="ChEBI" id="CHEBI:57540"/>
        <dbReference type="ChEBI" id="CHEBI:138936"/>
        <dbReference type="ChEBI" id="CHEBI:189673"/>
    </reaction>
    <physiologicalReaction direction="left-to-right" evidence="10">
        <dbReference type="Rhea" id="RHEA:70564"/>
    </physiologicalReaction>
</comment>
<evidence type="ECO:0000256" key="1">
    <source>
        <dbReference type="ARBA" id="ARBA00022679"/>
    </source>
</evidence>
<evidence type="ECO:0000256" key="3">
    <source>
        <dbReference type="ARBA" id="ARBA00022833"/>
    </source>
</evidence>
<feature type="binding site" evidence="12">
    <location>
        <position position="121"/>
    </location>
    <ligand>
        <name>Zn(2+)</name>
        <dbReference type="ChEBI" id="CHEBI:29105"/>
    </ligand>
</feature>
<feature type="binding site" evidence="12">
    <location>
        <position position="145"/>
    </location>
    <ligand>
        <name>Zn(2+)</name>
        <dbReference type="ChEBI" id="CHEBI:29105"/>
    </ligand>
</feature>
<feature type="domain" description="Deacetylase sirtuin-type" evidence="14">
    <location>
        <begin position="20"/>
        <end position="259"/>
    </location>
</feature>
<keyword evidence="4" id="KW-0520">NAD</keyword>
<dbReference type="PANTHER" id="PTHR11085">
    <property type="entry name" value="NAD-DEPENDENT PROTEIN DEACYLASE SIRTUIN-5, MITOCHONDRIAL-RELATED"/>
    <property type="match status" value="1"/>
</dbReference>
<dbReference type="GO" id="GO:0017136">
    <property type="term" value="F:histone deacetylase activity, NAD-dependent"/>
    <property type="evidence" value="ECO:0007669"/>
    <property type="project" value="TreeGrafter"/>
</dbReference>
<evidence type="ECO:0000313" key="16">
    <source>
        <dbReference type="Proteomes" id="UP000664940"/>
    </source>
</evidence>
<dbReference type="Proteomes" id="UP000664940">
    <property type="component" value="Unassembled WGS sequence"/>
</dbReference>
<dbReference type="FunFam" id="3.40.50.1220:FF:000005">
    <property type="entry name" value="NAD-dependent deacetylase sirtuin-2"/>
    <property type="match status" value="1"/>
</dbReference>
<feature type="active site" description="Proton acceptor" evidence="12">
    <location>
        <position position="108"/>
    </location>
</feature>
<dbReference type="SUPFAM" id="SSF52467">
    <property type="entry name" value="DHS-like NAD/FAD-binding domain"/>
    <property type="match status" value="1"/>
</dbReference>
<keyword evidence="3 12" id="KW-0862">Zinc</keyword>
<feature type="binding site" evidence="12">
    <location>
        <position position="142"/>
    </location>
    <ligand>
        <name>Zn(2+)</name>
        <dbReference type="ChEBI" id="CHEBI:29105"/>
    </ligand>
</feature>
<dbReference type="GO" id="GO:0005634">
    <property type="term" value="C:nucleus"/>
    <property type="evidence" value="ECO:0007669"/>
    <property type="project" value="TreeGrafter"/>
</dbReference>
<evidence type="ECO:0000256" key="5">
    <source>
        <dbReference type="ARBA" id="ARBA00037844"/>
    </source>
</evidence>
<comment type="subcellular location">
    <subcellularLocation>
        <location evidence="5">Myelin membrane</location>
    </subcellularLocation>
</comment>
<dbReference type="AlphaFoldDB" id="A0A834DG05"/>